<comment type="caution">
    <text evidence="1">The sequence shown here is derived from an EMBL/GenBank/DDBJ whole genome shotgun (WGS) entry which is preliminary data.</text>
</comment>
<reference evidence="1 2" key="1">
    <citation type="journal article" date="2022" name="Plant J.">
        <title>Chromosome-level genome of Camellia lanceoleosa provides a valuable resource for understanding genome evolution and self-incompatibility.</title>
        <authorList>
            <person name="Gong W."/>
            <person name="Xiao S."/>
            <person name="Wang L."/>
            <person name="Liao Z."/>
            <person name="Chang Y."/>
            <person name="Mo W."/>
            <person name="Hu G."/>
            <person name="Li W."/>
            <person name="Zhao G."/>
            <person name="Zhu H."/>
            <person name="Hu X."/>
            <person name="Ji K."/>
            <person name="Xiang X."/>
            <person name="Song Q."/>
            <person name="Yuan D."/>
            <person name="Jin S."/>
            <person name="Zhang L."/>
        </authorList>
    </citation>
    <scope>NUCLEOTIDE SEQUENCE [LARGE SCALE GENOMIC DNA]</scope>
    <source>
        <strain evidence="1">SQ_2022a</strain>
    </source>
</reference>
<gene>
    <name evidence="1" type="ORF">LOK49_LG04G03128</name>
</gene>
<dbReference type="EMBL" id="CM045759">
    <property type="protein sequence ID" value="KAI8018598.1"/>
    <property type="molecule type" value="Genomic_DNA"/>
</dbReference>
<keyword evidence="2" id="KW-1185">Reference proteome</keyword>
<name>A0ACC0I103_9ERIC</name>
<protein>
    <submittedName>
        <fullName evidence="1">Mitochondrial outer membrane protein porin 2</fullName>
    </submittedName>
</protein>
<dbReference type="Proteomes" id="UP001060215">
    <property type="component" value="Chromosome 2"/>
</dbReference>
<accession>A0ACC0I103</accession>
<evidence type="ECO:0000313" key="1">
    <source>
        <dbReference type="EMBL" id="KAI8018598.1"/>
    </source>
</evidence>
<organism evidence="1 2">
    <name type="scientific">Camellia lanceoleosa</name>
    <dbReference type="NCBI Taxonomy" id="1840588"/>
    <lineage>
        <taxon>Eukaryota</taxon>
        <taxon>Viridiplantae</taxon>
        <taxon>Streptophyta</taxon>
        <taxon>Embryophyta</taxon>
        <taxon>Tracheophyta</taxon>
        <taxon>Spermatophyta</taxon>
        <taxon>Magnoliopsida</taxon>
        <taxon>eudicotyledons</taxon>
        <taxon>Gunneridae</taxon>
        <taxon>Pentapetalae</taxon>
        <taxon>asterids</taxon>
        <taxon>Ericales</taxon>
        <taxon>Theaceae</taxon>
        <taxon>Camellia</taxon>
    </lineage>
</organism>
<proteinExistence type="predicted"/>
<evidence type="ECO:0000313" key="2">
    <source>
        <dbReference type="Proteomes" id="UP001060215"/>
    </source>
</evidence>
<sequence>MEQRQEMQILGSFNISKESRTISLRVNPTPSRTLSFPLRFIPAFVVTTKVNPNFLFITASPPCDSHSHSTLSLSLSLSLSLCANMSKGPGLFSDIGKKAKDLLTKDYVSDQKFSVSTYSDTGVAITSTAVKKGGLSTGDVAAQYKYKNILIDVKFDAASSISTTLTFTDFVPSTKTIASFKLPDYNSGKLEVQYFHHHANFTTAVALSQSPTIDLSATIGNPTIAFGAEAGYETNFGKFTKYTAGISVTKPDSCASIILGDKGDSIRASYVHYMDQIKQSTVVGEITRKFSTNENTFTVGGSYAVDNLTVVKAKLNNHGRLGAVLQHQLVPKSLLTISSEFDTKALDKTPSLYGAEVGLIDCISRLSKNLLCPLVG</sequence>